<comment type="caution">
    <text evidence="11">The sequence shown here is derived from an EMBL/GenBank/DDBJ whole genome shotgun (WGS) entry which is preliminary data.</text>
</comment>
<comment type="similarity">
    <text evidence="2">Belongs to the MscS (TC 1.A.23) family.</text>
</comment>
<evidence type="ECO:0000313" key="12">
    <source>
        <dbReference type="Proteomes" id="UP000306791"/>
    </source>
</evidence>
<dbReference type="Gene3D" id="3.30.70.100">
    <property type="match status" value="1"/>
</dbReference>
<dbReference type="Pfam" id="PF00924">
    <property type="entry name" value="MS_channel_2nd"/>
    <property type="match status" value="1"/>
</dbReference>
<dbReference type="InterPro" id="IPR049278">
    <property type="entry name" value="MS_channel_C"/>
</dbReference>
<comment type="subcellular location">
    <subcellularLocation>
        <location evidence="1">Cell membrane</location>
        <topology evidence="1">Multi-pass membrane protein</topology>
    </subcellularLocation>
</comment>
<dbReference type="InterPro" id="IPR011014">
    <property type="entry name" value="MscS_channel_TM-2"/>
</dbReference>
<dbReference type="EMBL" id="VANI01000005">
    <property type="protein sequence ID" value="TLM78627.1"/>
    <property type="molecule type" value="Genomic_DNA"/>
</dbReference>
<evidence type="ECO:0000256" key="1">
    <source>
        <dbReference type="ARBA" id="ARBA00004651"/>
    </source>
</evidence>
<dbReference type="Gene3D" id="1.10.287.1260">
    <property type="match status" value="1"/>
</dbReference>
<evidence type="ECO:0000256" key="4">
    <source>
        <dbReference type="ARBA" id="ARBA00022692"/>
    </source>
</evidence>
<dbReference type="SUPFAM" id="SSF82689">
    <property type="entry name" value="Mechanosensitive channel protein MscS (YggB), C-terminal domain"/>
    <property type="match status" value="1"/>
</dbReference>
<dbReference type="InterPro" id="IPR011066">
    <property type="entry name" value="MscS_channel_C_sf"/>
</dbReference>
<keyword evidence="12" id="KW-1185">Reference proteome</keyword>
<feature type="transmembrane region" description="Helical" evidence="7">
    <location>
        <begin position="20"/>
        <end position="44"/>
    </location>
</feature>
<dbReference type="SUPFAM" id="SSF50182">
    <property type="entry name" value="Sm-like ribonucleoproteins"/>
    <property type="match status" value="1"/>
</dbReference>
<dbReference type="Gene3D" id="2.30.30.60">
    <property type="match status" value="1"/>
</dbReference>
<feature type="domain" description="Mechanosensitive ion channel MscS" evidence="8">
    <location>
        <begin position="187"/>
        <end position="256"/>
    </location>
</feature>
<organism evidence="11 12">
    <name type="scientific">Microbulbifer harenosus</name>
    <dbReference type="NCBI Taxonomy" id="2576840"/>
    <lineage>
        <taxon>Bacteria</taxon>
        <taxon>Pseudomonadati</taxon>
        <taxon>Pseudomonadota</taxon>
        <taxon>Gammaproteobacteria</taxon>
        <taxon>Cellvibrionales</taxon>
        <taxon>Microbulbiferaceae</taxon>
        <taxon>Microbulbifer</taxon>
    </lineage>
</organism>
<keyword evidence="3" id="KW-1003">Cell membrane</keyword>
<keyword evidence="4 7" id="KW-0812">Transmembrane</keyword>
<dbReference type="PROSITE" id="PS01246">
    <property type="entry name" value="UPF0003"/>
    <property type="match status" value="1"/>
</dbReference>
<keyword evidence="5 7" id="KW-1133">Transmembrane helix</keyword>
<dbReference type="InterPro" id="IPR006686">
    <property type="entry name" value="MscS_channel_CS"/>
</dbReference>
<evidence type="ECO:0000256" key="2">
    <source>
        <dbReference type="ARBA" id="ARBA00008017"/>
    </source>
</evidence>
<evidence type="ECO:0000256" key="7">
    <source>
        <dbReference type="SAM" id="Phobius"/>
    </source>
</evidence>
<dbReference type="Proteomes" id="UP000306791">
    <property type="component" value="Unassembled WGS sequence"/>
</dbReference>
<evidence type="ECO:0000256" key="3">
    <source>
        <dbReference type="ARBA" id="ARBA00022475"/>
    </source>
</evidence>
<dbReference type="InterPro" id="IPR010920">
    <property type="entry name" value="LSM_dom_sf"/>
</dbReference>
<dbReference type="RefSeq" id="WP_138234657.1">
    <property type="nucleotide sequence ID" value="NZ_CP185860.1"/>
</dbReference>
<name>A0ABY2UK59_9GAMM</name>
<feature type="transmembrane region" description="Helical" evidence="7">
    <location>
        <begin position="165"/>
        <end position="185"/>
    </location>
</feature>
<dbReference type="InterPro" id="IPR049142">
    <property type="entry name" value="MS_channel_1st"/>
</dbReference>
<dbReference type="PANTHER" id="PTHR43634:SF2">
    <property type="entry name" value="LOW CONDUCTANCE MECHANOSENSITIVE CHANNEL YNAI"/>
    <property type="match status" value="1"/>
</dbReference>
<dbReference type="PANTHER" id="PTHR43634">
    <property type="entry name" value="OW CONDUCTANCE MECHANOSENSITIVE CHANNEL"/>
    <property type="match status" value="1"/>
</dbReference>
<protein>
    <submittedName>
        <fullName evidence="11">Mechanosensitive ion channel family protein</fullName>
    </submittedName>
</protein>
<accession>A0ABY2UK59</accession>
<dbReference type="Pfam" id="PF21088">
    <property type="entry name" value="MS_channel_1st"/>
    <property type="match status" value="1"/>
</dbReference>
<proteinExistence type="inferred from homology"/>
<evidence type="ECO:0000256" key="5">
    <source>
        <dbReference type="ARBA" id="ARBA00022989"/>
    </source>
</evidence>
<evidence type="ECO:0000256" key="6">
    <source>
        <dbReference type="ARBA" id="ARBA00023136"/>
    </source>
</evidence>
<reference evidence="11 12" key="1">
    <citation type="submission" date="2019-05" db="EMBL/GenBank/DDBJ databases">
        <title>Microbulbifer harenosus sp. nov., an alginate-degrading bacterium isolated from coastal sand.</title>
        <authorList>
            <person name="Huang H."/>
            <person name="Mo K."/>
            <person name="Bao S."/>
        </authorList>
    </citation>
    <scope>NUCLEOTIDE SEQUENCE [LARGE SCALE GENOMIC DNA]</scope>
    <source>
        <strain evidence="11 12">HB161719</strain>
    </source>
</reference>
<evidence type="ECO:0000259" key="9">
    <source>
        <dbReference type="Pfam" id="PF21082"/>
    </source>
</evidence>
<gene>
    <name evidence="11" type="ORF">FDY93_05020</name>
</gene>
<keyword evidence="6 7" id="KW-0472">Membrane</keyword>
<dbReference type="Pfam" id="PF21082">
    <property type="entry name" value="MS_channel_3rd"/>
    <property type="match status" value="1"/>
</dbReference>
<feature type="domain" description="Mechanosensitive ion channel MscS C-terminal" evidence="9">
    <location>
        <begin position="266"/>
        <end position="347"/>
    </location>
</feature>
<evidence type="ECO:0000259" key="10">
    <source>
        <dbReference type="Pfam" id="PF21088"/>
    </source>
</evidence>
<dbReference type="SUPFAM" id="SSF82861">
    <property type="entry name" value="Mechanosensitive channel protein MscS (YggB), transmembrane region"/>
    <property type="match status" value="1"/>
</dbReference>
<sequence length="381" mass="42421">MESFVESARAFLRSLLGDDRFWIAEVFLIVLTTAIAAWLLGLLVRRLQQRAERTVNPWDDALCGSINPPASLLVWLVGLSLAAARAGRATGAEIFSFANTIREIGFIVLATWFALRFAKAVEQNLADPRFMGKPMDATTVRAIGKLVRASIMVTAGMVIMQHFGYSISGVLAFGGIGGLAIGFAAKDLLANFFGGLMIYLDRPFKVGDWVRSPDKEIEGTVEDIGWRLTRIRTFDKRPLYIPNGVFTQISVENPSRMLNRRIYETVGIRYDDAHLMAPIVKAVKEMLQQHPEIDTNQTLIVNFNSFAPSSLDFFVYTFTKTTDWVRYHEIKQDVLLKILNIVQEQGASCAFPTSTLHIAELPELAVAGDRRIAVDTGMTVK</sequence>
<dbReference type="InterPro" id="IPR006685">
    <property type="entry name" value="MscS_channel_2nd"/>
</dbReference>
<dbReference type="InterPro" id="IPR023408">
    <property type="entry name" value="MscS_beta-dom_sf"/>
</dbReference>
<feature type="domain" description="Mechanosensitive ion channel transmembrane helices 2/3" evidence="10">
    <location>
        <begin position="145"/>
        <end position="186"/>
    </location>
</feature>
<evidence type="ECO:0000259" key="8">
    <source>
        <dbReference type="Pfam" id="PF00924"/>
    </source>
</evidence>
<evidence type="ECO:0000313" key="11">
    <source>
        <dbReference type="EMBL" id="TLM78627.1"/>
    </source>
</evidence>
<dbReference type="InterPro" id="IPR045042">
    <property type="entry name" value="YnaI-like"/>
</dbReference>